<evidence type="ECO:0000313" key="2">
    <source>
        <dbReference type="EMBL" id="KTD39838.1"/>
    </source>
</evidence>
<feature type="signal peptide" evidence="1">
    <location>
        <begin position="1"/>
        <end position="20"/>
    </location>
</feature>
<name>A0A0W0X5G1_9GAMM</name>
<dbReference type="Pfam" id="PF12582">
    <property type="entry name" value="DUF3757"/>
    <property type="match status" value="1"/>
</dbReference>
<feature type="chain" id="PRO_5006916178" description="DUF3757 domain-containing protein" evidence="1">
    <location>
        <begin position="21"/>
        <end position="125"/>
    </location>
</feature>
<dbReference type="InterPro" id="IPR022231">
    <property type="entry name" value="DUF3757"/>
</dbReference>
<protein>
    <recommendedName>
        <fullName evidence="4">DUF3757 domain-containing protein</fullName>
    </recommendedName>
</protein>
<evidence type="ECO:0000256" key="1">
    <source>
        <dbReference type="SAM" id="SignalP"/>
    </source>
</evidence>
<dbReference type="AlphaFoldDB" id="A0A0W0X5G1"/>
<accession>A0A0W0X5G1</accession>
<dbReference type="Proteomes" id="UP000054858">
    <property type="component" value="Unassembled WGS sequence"/>
</dbReference>
<evidence type="ECO:0000313" key="3">
    <source>
        <dbReference type="Proteomes" id="UP000054858"/>
    </source>
</evidence>
<evidence type="ECO:0008006" key="4">
    <source>
        <dbReference type="Google" id="ProtNLM"/>
    </source>
</evidence>
<dbReference type="EMBL" id="LNYP01000012">
    <property type="protein sequence ID" value="KTD39838.1"/>
    <property type="molecule type" value="Genomic_DNA"/>
</dbReference>
<sequence length="125" mass="13925">MKNGKLIILMFVLTSALSHAAVCPNPETSSLRWGEVPAPWQVNPFSPNTPQGEEGTQFVRANILVAGIGRGVICTYQNSRGEYSIWWQVGVKIPAEIDYRWRRSLNNGFECTDSIEICEFYTAAG</sequence>
<keyword evidence="1" id="KW-0732">Signal</keyword>
<dbReference type="PATRIC" id="fig|29423.5.peg.890"/>
<reference evidence="2 3" key="1">
    <citation type="submission" date="2015-11" db="EMBL/GenBank/DDBJ databases">
        <title>Genomic analysis of 38 Legionella species identifies large and diverse effector repertoires.</title>
        <authorList>
            <person name="Burstein D."/>
            <person name="Amaro F."/>
            <person name="Zusman T."/>
            <person name="Lifshitz Z."/>
            <person name="Cohen O."/>
            <person name="Gilbert J.A."/>
            <person name="Pupko T."/>
            <person name="Shuman H.A."/>
            <person name="Segal G."/>
        </authorList>
    </citation>
    <scope>NUCLEOTIDE SEQUENCE [LARGE SCALE GENOMIC DNA]</scope>
    <source>
        <strain evidence="2 3">Oak Ridge-10</strain>
    </source>
</reference>
<organism evidence="2 3">
    <name type="scientific">Legionella oakridgensis</name>
    <dbReference type="NCBI Taxonomy" id="29423"/>
    <lineage>
        <taxon>Bacteria</taxon>
        <taxon>Pseudomonadati</taxon>
        <taxon>Pseudomonadota</taxon>
        <taxon>Gammaproteobacteria</taxon>
        <taxon>Legionellales</taxon>
        <taxon>Legionellaceae</taxon>
        <taxon>Legionella</taxon>
    </lineage>
</organism>
<proteinExistence type="predicted"/>
<comment type="caution">
    <text evidence="2">The sequence shown here is derived from an EMBL/GenBank/DDBJ whole genome shotgun (WGS) entry which is preliminary data.</text>
</comment>
<gene>
    <name evidence="2" type="ORF">Loak_0854</name>
</gene>